<organism evidence="7 8">
    <name type="scientific">Halohasta litchfieldiae</name>
    <dbReference type="NCBI Taxonomy" id="1073996"/>
    <lineage>
        <taxon>Archaea</taxon>
        <taxon>Methanobacteriati</taxon>
        <taxon>Methanobacteriota</taxon>
        <taxon>Stenosarchaea group</taxon>
        <taxon>Halobacteria</taxon>
        <taxon>Halobacteriales</taxon>
        <taxon>Haloferacaceae</taxon>
        <taxon>Halohasta</taxon>
    </lineage>
</organism>
<dbReference type="AlphaFoldDB" id="A0A1H6UQP2"/>
<dbReference type="PANTHER" id="PTHR43701">
    <property type="entry name" value="MEMBRANE TRANSPORTER PROTEIN MJ0441-RELATED"/>
    <property type="match status" value="1"/>
</dbReference>
<protein>
    <recommendedName>
        <fullName evidence="5">Probable membrane transporter protein</fullName>
    </recommendedName>
</protein>
<keyword evidence="5" id="KW-1003">Cell membrane</keyword>
<evidence type="ECO:0000256" key="4">
    <source>
        <dbReference type="ARBA" id="ARBA00023136"/>
    </source>
</evidence>
<dbReference type="InterPro" id="IPR002781">
    <property type="entry name" value="TM_pro_TauE-like"/>
</dbReference>
<comment type="similarity">
    <text evidence="5">Belongs to the 4-toluene sulfonate uptake permease (TSUP) (TC 2.A.102) family.</text>
</comment>
<feature type="transmembrane region" description="Helical" evidence="5">
    <location>
        <begin position="339"/>
        <end position="357"/>
    </location>
</feature>
<accession>A0A1H6UQP2</accession>
<keyword evidence="2 5" id="KW-0812">Transmembrane</keyword>
<feature type="transmembrane region" description="Helical" evidence="5">
    <location>
        <begin position="38"/>
        <end position="59"/>
    </location>
</feature>
<dbReference type="Proteomes" id="UP000198888">
    <property type="component" value="Unassembled WGS sequence"/>
</dbReference>
<feature type="transmembrane region" description="Helical" evidence="5">
    <location>
        <begin position="175"/>
        <end position="192"/>
    </location>
</feature>
<evidence type="ECO:0000256" key="3">
    <source>
        <dbReference type="ARBA" id="ARBA00022989"/>
    </source>
</evidence>
<evidence type="ECO:0000313" key="8">
    <source>
        <dbReference type="Proteomes" id="UP000198888"/>
    </source>
</evidence>
<evidence type="ECO:0000313" key="7">
    <source>
        <dbReference type="EMBL" id="SEI94591.1"/>
    </source>
</evidence>
<dbReference type="PANTHER" id="PTHR43701:SF5">
    <property type="entry name" value="MEMBRANE TRANSPORTER PROTEIN-RELATED"/>
    <property type="match status" value="1"/>
</dbReference>
<evidence type="ECO:0000256" key="5">
    <source>
        <dbReference type="RuleBase" id="RU363041"/>
    </source>
</evidence>
<sequence length="389" mass="40883">MILAFVFHKRKYLLSNSEKGGYNSMSSLSWSGRLQRTFLDYQHVFVFLAPILFIVGVYFGAPTPADADAGYWLKFWWLFPFFLLGATIVNTVGISGSALFVPYLIFIFPLLAFELDPATIVKIGLISESFGLSSSSLAFIQHGLVDRRLAATLVGGSIPFVVGGALLSFVIPEPIFQLLLAIALLASAALLFKIDLSHDEPADSDSEASGGVAVEADGGPDLPDDSAKPGAAGVSTDDDGVVTRVDRTGNTYSYTRGGYLERFGNYSIGGVFQGLAGFGIGELGIISMLRTSVPVRIAIGTNHIVVATTAILASLVHVFGGGLVGGHTMDLASTPWNMVVWTVPAAATGGQIAPFVANALDTGTIKHAVGILFAIIATALFLMAGSGLI</sequence>
<keyword evidence="4 5" id="KW-0472">Membrane</keyword>
<proteinExistence type="inferred from homology"/>
<keyword evidence="3 5" id="KW-1133">Transmembrane helix</keyword>
<comment type="subcellular location">
    <subcellularLocation>
        <location evidence="5">Cell membrane</location>
        <topology evidence="5">Multi-pass membrane protein</topology>
    </subcellularLocation>
    <subcellularLocation>
        <location evidence="1">Membrane</location>
        <topology evidence="1">Multi-pass membrane protein</topology>
    </subcellularLocation>
</comment>
<name>A0A1H6UQP2_9EURY</name>
<dbReference type="Pfam" id="PF01925">
    <property type="entry name" value="TauE"/>
    <property type="match status" value="1"/>
</dbReference>
<reference evidence="7 8" key="1">
    <citation type="submission" date="2016-10" db="EMBL/GenBank/DDBJ databases">
        <authorList>
            <person name="de Groot N.N."/>
        </authorList>
    </citation>
    <scope>NUCLEOTIDE SEQUENCE [LARGE SCALE GENOMIC DNA]</scope>
    <source>
        <strain evidence="7 8">DSM 22187</strain>
    </source>
</reference>
<feature type="transmembrane region" description="Helical" evidence="5">
    <location>
        <begin position="369"/>
        <end position="388"/>
    </location>
</feature>
<keyword evidence="8" id="KW-1185">Reference proteome</keyword>
<evidence type="ECO:0000256" key="1">
    <source>
        <dbReference type="ARBA" id="ARBA00004141"/>
    </source>
</evidence>
<feature type="transmembrane region" description="Helical" evidence="5">
    <location>
        <begin position="96"/>
        <end position="113"/>
    </location>
</feature>
<dbReference type="InterPro" id="IPR051598">
    <property type="entry name" value="TSUP/Inactive_protease-like"/>
</dbReference>
<dbReference type="EMBL" id="FNYR01000013">
    <property type="protein sequence ID" value="SEI94591.1"/>
    <property type="molecule type" value="Genomic_DNA"/>
</dbReference>
<dbReference type="STRING" id="1073996.SAMN05444271_1137"/>
<evidence type="ECO:0000256" key="6">
    <source>
        <dbReference type="SAM" id="MobiDB-lite"/>
    </source>
</evidence>
<feature type="transmembrane region" description="Helical" evidence="5">
    <location>
        <begin position="149"/>
        <end position="169"/>
    </location>
</feature>
<dbReference type="GO" id="GO:0005886">
    <property type="term" value="C:plasma membrane"/>
    <property type="evidence" value="ECO:0007669"/>
    <property type="project" value="UniProtKB-SubCell"/>
</dbReference>
<feature type="region of interest" description="Disordered" evidence="6">
    <location>
        <begin position="201"/>
        <end position="244"/>
    </location>
</feature>
<feature type="transmembrane region" description="Helical" evidence="5">
    <location>
        <begin position="297"/>
        <end position="319"/>
    </location>
</feature>
<gene>
    <name evidence="7" type="ORF">SAMN05444271_1137</name>
</gene>
<evidence type="ECO:0000256" key="2">
    <source>
        <dbReference type="ARBA" id="ARBA00022692"/>
    </source>
</evidence>
<feature type="transmembrane region" description="Helical" evidence="5">
    <location>
        <begin position="71"/>
        <end position="89"/>
    </location>
</feature>